<keyword evidence="2" id="KW-1185">Reference proteome</keyword>
<evidence type="ECO:0000313" key="1">
    <source>
        <dbReference type="EMBL" id="QDU82617.1"/>
    </source>
</evidence>
<proteinExistence type="predicted"/>
<accession>A0A518CTQ1</accession>
<dbReference type="KEGG" id="plon:Pla110_43780"/>
<protein>
    <submittedName>
        <fullName evidence="1">Uncharacterized protein</fullName>
    </submittedName>
</protein>
<organism evidence="1 2">
    <name type="scientific">Polystyrenella longa</name>
    <dbReference type="NCBI Taxonomy" id="2528007"/>
    <lineage>
        <taxon>Bacteria</taxon>
        <taxon>Pseudomonadati</taxon>
        <taxon>Planctomycetota</taxon>
        <taxon>Planctomycetia</taxon>
        <taxon>Planctomycetales</taxon>
        <taxon>Planctomycetaceae</taxon>
        <taxon>Polystyrenella</taxon>
    </lineage>
</organism>
<name>A0A518CTQ1_9PLAN</name>
<evidence type="ECO:0000313" key="2">
    <source>
        <dbReference type="Proteomes" id="UP000317178"/>
    </source>
</evidence>
<gene>
    <name evidence="1" type="ORF">Pla110_43780</name>
</gene>
<dbReference type="Proteomes" id="UP000317178">
    <property type="component" value="Chromosome"/>
</dbReference>
<dbReference type="AlphaFoldDB" id="A0A518CTQ1"/>
<sequence>MDLITAIPYRKNIQPTLKTSDSNRLYLWRVADFERDSFRDLNAAIRFNVNITILAQR</sequence>
<reference evidence="1 2" key="1">
    <citation type="submission" date="2019-02" db="EMBL/GenBank/DDBJ databases">
        <title>Deep-cultivation of Planctomycetes and their phenomic and genomic characterization uncovers novel biology.</title>
        <authorList>
            <person name="Wiegand S."/>
            <person name="Jogler M."/>
            <person name="Boedeker C."/>
            <person name="Pinto D."/>
            <person name="Vollmers J."/>
            <person name="Rivas-Marin E."/>
            <person name="Kohn T."/>
            <person name="Peeters S.H."/>
            <person name="Heuer A."/>
            <person name="Rast P."/>
            <person name="Oberbeckmann S."/>
            <person name="Bunk B."/>
            <person name="Jeske O."/>
            <person name="Meyerdierks A."/>
            <person name="Storesund J.E."/>
            <person name="Kallscheuer N."/>
            <person name="Luecker S."/>
            <person name="Lage O.M."/>
            <person name="Pohl T."/>
            <person name="Merkel B.J."/>
            <person name="Hornburger P."/>
            <person name="Mueller R.-W."/>
            <person name="Bruemmer F."/>
            <person name="Labrenz M."/>
            <person name="Spormann A.M."/>
            <person name="Op den Camp H."/>
            <person name="Overmann J."/>
            <person name="Amann R."/>
            <person name="Jetten M.S.M."/>
            <person name="Mascher T."/>
            <person name="Medema M.H."/>
            <person name="Devos D.P."/>
            <person name="Kaster A.-K."/>
            <person name="Ovreas L."/>
            <person name="Rohde M."/>
            <person name="Galperin M.Y."/>
            <person name="Jogler C."/>
        </authorList>
    </citation>
    <scope>NUCLEOTIDE SEQUENCE [LARGE SCALE GENOMIC DNA]</scope>
    <source>
        <strain evidence="1 2">Pla110</strain>
    </source>
</reference>
<dbReference type="EMBL" id="CP036281">
    <property type="protein sequence ID" value="QDU82617.1"/>
    <property type="molecule type" value="Genomic_DNA"/>
</dbReference>